<dbReference type="InterPro" id="IPR026444">
    <property type="entry name" value="Secre_tail"/>
</dbReference>
<sequence>MKKKLTVFLFWGALMNAQNTPCTTNLGGDIDPGFITIRINNTTFNHDTFAVLTSFYHEYPASGQTTATLTAGQSYSLYTSTSSEAVIGLWMDYNNNGTFESNEFTPLVNSMNTQNTTTLNIPASLPSGALKIRFRTRAYGSSINGGNACSSFGSGETRDYTLTVVNNALSTQDIRKEAQLQYYPNPVNNIFYIENSIPIKTIRVFDLSGKLLISLQPEQKKTALDMSALPAGIYMIQTETASGKRNVKVQKK</sequence>
<dbReference type="Pfam" id="PF20009">
    <property type="entry name" value="GEVED"/>
    <property type="match status" value="1"/>
</dbReference>
<gene>
    <name evidence="4" type="ORF">QE404_003414</name>
</gene>
<dbReference type="RefSeq" id="WP_307452407.1">
    <property type="nucleotide sequence ID" value="NZ_JAUTAL010000001.1"/>
</dbReference>
<evidence type="ECO:0008006" key="6">
    <source>
        <dbReference type="Google" id="ProtNLM"/>
    </source>
</evidence>
<evidence type="ECO:0000313" key="4">
    <source>
        <dbReference type="EMBL" id="MDQ1098267.1"/>
    </source>
</evidence>
<comment type="caution">
    <text evidence="4">The sequence shown here is derived from an EMBL/GenBank/DDBJ whole genome shotgun (WGS) entry which is preliminary data.</text>
</comment>
<evidence type="ECO:0000313" key="5">
    <source>
        <dbReference type="Proteomes" id="UP001225072"/>
    </source>
</evidence>
<name>A0ABU0TMJ4_9FLAO</name>
<evidence type="ECO:0000256" key="1">
    <source>
        <dbReference type="ARBA" id="ARBA00022729"/>
    </source>
</evidence>
<feature type="domain" description="GEVED" evidence="3">
    <location>
        <begin position="87"/>
        <end position="163"/>
    </location>
</feature>
<evidence type="ECO:0000259" key="3">
    <source>
        <dbReference type="Pfam" id="PF20009"/>
    </source>
</evidence>
<dbReference type="EMBL" id="JAUTAL010000001">
    <property type="protein sequence ID" value="MDQ1098267.1"/>
    <property type="molecule type" value="Genomic_DNA"/>
</dbReference>
<proteinExistence type="predicted"/>
<organism evidence="4 5">
    <name type="scientific">Chryseobacterium camelliae</name>
    <dbReference type="NCBI Taxonomy" id="1265445"/>
    <lineage>
        <taxon>Bacteria</taxon>
        <taxon>Pseudomonadati</taxon>
        <taxon>Bacteroidota</taxon>
        <taxon>Flavobacteriia</taxon>
        <taxon>Flavobacteriales</taxon>
        <taxon>Weeksellaceae</taxon>
        <taxon>Chryseobacterium group</taxon>
        <taxon>Chryseobacterium</taxon>
    </lineage>
</organism>
<keyword evidence="1" id="KW-0732">Signal</keyword>
<dbReference type="NCBIfam" id="TIGR04183">
    <property type="entry name" value="Por_Secre_tail"/>
    <property type="match status" value="1"/>
</dbReference>
<evidence type="ECO:0000259" key="2">
    <source>
        <dbReference type="Pfam" id="PF18962"/>
    </source>
</evidence>
<feature type="domain" description="Secretion system C-terminal sorting" evidence="2">
    <location>
        <begin position="183"/>
        <end position="245"/>
    </location>
</feature>
<dbReference type="Pfam" id="PF18962">
    <property type="entry name" value="Por_Secre_tail"/>
    <property type="match status" value="1"/>
</dbReference>
<protein>
    <recommendedName>
        <fullName evidence="6">Secretion system C-terminal sorting domain-containing protein</fullName>
    </recommendedName>
</protein>
<reference evidence="4 5" key="1">
    <citation type="submission" date="2023-07" db="EMBL/GenBank/DDBJ databases">
        <title>Functional and genomic diversity of the sorghum phyllosphere microbiome.</title>
        <authorList>
            <person name="Shade A."/>
        </authorList>
    </citation>
    <scope>NUCLEOTIDE SEQUENCE [LARGE SCALE GENOMIC DNA]</scope>
    <source>
        <strain evidence="4 5">SORGH_AS_1064</strain>
    </source>
</reference>
<accession>A0ABU0TMJ4</accession>
<keyword evidence="5" id="KW-1185">Reference proteome</keyword>
<dbReference type="Proteomes" id="UP001225072">
    <property type="component" value="Unassembled WGS sequence"/>
</dbReference>
<dbReference type="InterPro" id="IPR045474">
    <property type="entry name" value="GEVED"/>
</dbReference>